<gene>
    <name evidence="1" type="ORF">VNO77_19503</name>
</gene>
<keyword evidence="2" id="KW-1185">Reference proteome</keyword>
<comment type="caution">
    <text evidence="1">The sequence shown here is derived from an EMBL/GenBank/DDBJ whole genome shotgun (WGS) entry which is preliminary data.</text>
</comment>
<dbReference type="EMBL" id="JAYMYQ010000004">
    <property type="protein sequence ID" value="KAK7338869.1"/>
    <property type="molecule type" value="Genomic_DNA"/>
</dbReference>
<protein>
    <submittedName>
        <fullName evidence="1">Uncharacterized protein</fullName>
    </submittedName>
</protein>
<name>A0AAN9QKI4_CANGL</name>
<dbReference type="AlphaFoldDB" id="A0AAN9QKI4"/>
<proteinExistence type="predicted"/>
<organism evidence="1 2">
    <name type="scientific">Canavalia gladiata</name>
    <name type="common">Sword bean</name>
    <name type="synonym">Dolichos gladiatus</name>
    <dbReference type="NCBI Taxonomy" id="3824"/>
    <lineage>
        <taxon>Eukaryota</taxon>
        <taxon>Viridiplantae</taxon>
        <taxon>Streptophyta</taxon>
        <taxon>Embryophyta</taxon>
        <taxon>Tracheophyta</taxon>
        <taxon>Spermatophyta</taxon>
        <taxon>Magnoliopsida</taxon>
        <taxon>eudicotyledons</taxon>
        <taxon>Gunneridae</taxon>
        <taxon>Pentapetalae</taxon>
        <taxon>rosids</taxon>
        <taxon>fabids</taxon>
        <taxon>Fabales</taxon>
        <taxon>Fabaceae</taxon>
        <taxon>Papilionoideae</taxon>
        <taxon>50 kb inversion clade</taxon>
        <taxon>NPAAA clade</taxon>
        <taxon>indigoferoid/millettioid clade</taxon>
        <taxon>Phaseoleae</taxon>
        <taxon>Canavalia</taxon>
    </lineage>
</organism>
<reference evidence="1 2" key="1">
    <citation type="submission" date="2024-01" db="EMBL/GenBank/DDBJ databases">
        <title>The genomes of 5 underutilized Papilionoideae crops provide insights into root nodulation and disease resistanc.</title>
        <authorList>
            <person name="Jiang F."/>
        </authorList>
    </citation>
    <scope>NUCLEOTIDE SEQUENCE [LARGE SCALE GENOMIC DNA]</scope>
    <source>
        <strain evidence="1">LVBAO_FW01</strain>
        <tissue evidence="1">Leaves</tissue>
    </source>
</reference>
<accession>A0AAN9QKI4</accession>
<sequence>MPNFTYHRHEGITNRDEAYGFVRCNRGRDKPIWTGCAAKLPNANMITVARSDKPASKSSSNSLFLCLTPNTFGFRILTTTINNYTADFGRDSREDLQKEILVLDPSR</sequence>
<evidence type="ECO:0000313" key="2">
    <source>
        <dbReference type="Proteomes" id="UP001367508"/>
    </source>
</evidence>
<dbReference type="Proteomes" id="UP001367508">
    <property type="component" value="Unassembled WGS sequence"/>
</dbReference>
<evidence type="ECO:0000313" key="1">
    <source>
        <dbReference type="EMBL" id="KAK7338869.1"/>
    </source>
</evidence>